<keyword evidence="3" id="KW-1185">Reference proteome</keyword>
<name>A0A3M0JLR8_HIRRU</name>
<gene>
    <name evidence="2" type="ORF">DUI87_21154</name>
</gene>
<proteinExistence type="predicted"/>
<evidence type="ECO:0000313" key="3">
    <source>
        <dbReference type="Proteomes" id="UP000269221"/>
    </source>
</evidence>
<dbReference type="Proteomes" id="UP000269221">
    <property type="component" value="Unassembled WGS sequence"/>
</dbReference>
<comment type="caution">
    <text evidence="2">The sequence shown here is derived from an EMBL/GenBank/DDBJ whole genome shotgun (WGS) entry which is preliminary data.</text>
</comment>
<protein>
    <submittedName>
        <fullName evidence="2">Uncharacterized protein</fullName>
    </submittedName>
</protein>
<dbReference type="AlphaFoldDB" id="A0A3M0JLR8"/>
<sequence>MGEVCMKRNKKEKNDKKVKNRGKRTTEERKVQMTVEEKFKIQAFLKKGLMNDKDEQLPVDTENEVCSRAFQGKWSRLVSHGESLAAHTRRRWETAQEMSKELLQVEREEAGGCLGRVDRAAELCQLRSRLQQPPEKEPAQVLSWSHLRQHNAWADFQTGLQEPGELGSVHSYGASASPTSHCSHMEQLRKFGPWFFTEDEELKGSSNKVHGKSPAVLGGIGLDRRLCPVKVIKVIGCISSLGRRCKATEQLGDTGSDPRRVDSLSQLFST</sequence>
<evidence type="ECO:0000313" key="2">
    <source>
        <dbReference type="EMBL" id="RMC01992.1"/>
    </source>
</evidence>
<organism evidence="2 3">
    <name type="scientific">Hirundo rustica rustica</name>
    <dbReference type="NCBI Taxonomy" id="333673"/>
    <lineage>
        <taxon>Eukaryota</taxon>
        <taxon>Metazoa</taxon>
        <taxon>Chordata</taxon>
        <taxon>Craniata</taxon>
        <taxon>Vertebrata</taxon>
        <taxon>Euteleostomi</taxon>
        <taxon>Archelosauria</taxon>
        <taxon>Archosauria</taxon>
        <taxon>Dinosauria</taxon>
        <taxon>Saurischia</taxon>
        <taxon>Theropoda</taxon>
        <taxon>Coelurosauria</taxon>
        <taxon>Aves</taxon>
        <taxon>Neognathae</taxon>
        <taxon>Neoaves</taxon>
        <taxon>Telluraves</taxon>
        <taxon>Australaves</taxon>
        <taxon>Passeriformes</taxon>
        <taxon>Sylvioidea</taxon>
        <taxon>Hirundinidae</taxon>
        <taxon>Hirundo</taxon>
    </lineage>
</organism>
<evidence type="ECO:0000256" key="1">
    <source>
        <dbReference type="SAM" id="MobiDB-lite"/>
    </source>
</evidence>
<dbReference type="EMBL" id="QRBI01000134">
    <property type="protein sequence ID" value="RMC01992.1"/>
    <property type="molecule type" value="Genomic_DNA"/>
</dbReference>
<accession>A0A3M0JLR8</accession>
<reference evidence="2 3" key="1">
    <citation type="submission" date="2018-07" db="EMBL/GenBank/DDBJ databases">
        <title>A high quality draft genome assembly of the barn swallow (H. rustica rustica).</title>
        <authorList>
            <person name="Formenti G."/>
            <person name="Chiara M."/>
            <person name="Poveda L."/>
            <person name="Francoijs K.-J."/>
            <person name="Bonisoli-Alquati A."/>
            <person name="Canova L."/>
            <person name="Gianfranceschi L."/>
            <person name="Horner D.S."/>
            <person name="Saino N."/>
        </authorList>
    </citation>
    <scope>NUCLEOTIDE SEQUENCE [LARGE SCALE GENOMIC DNA]</scope>
    <source>
        <strain evidence="2">Chelidonia</strain>
        <tissue evidence="2">Blood</tissue>
    </source>
</reference>
<feature type="region of interest" description="Disordered" evidence="1">
    <location>
        <begin position="1"/>
        <end position="29"/>
    </location>
</feature>